<protein>
    <submittedName>
        <fullName evidence="10">tRNA epoxyqueuosine(34) reductase QueG</fullName>
    </submittedName>
</protein>
<evidence type="ECO:0000256" key="3">
    <source>
        <dbReference type="ARBA" id="ARBA00022694"/>
    </source>
</evidence>
<dbReference type="InterPro" id="IPR011989">
    <property type="entry name" value="ARM-like"/>
</dbReference>
<dbReference type="Pfam" id="PF08331">
    <property type="entry name" value="QueG_DUF1730"/>
    <property type="match status" value="1"/>
</dbReference>
<comment type="caution">
    <text evidence="10">The sequence shown here is derived from an EMBL/GenBank/DDBJ whole genome shotgun (WGS) entry which is preliminary data.</text>
</comment>
<dbReference type="PANTHER" id="PTHR30002">
    <property type="entry name" value="EPOXYQUEUOSINE REDUCTASE"/>
    <property type="match status" value="1"/>
</dbReference>
<gene>
    <name evidence="10" type="primary">queG</name>
    <name evidence="10" type="ORF">CBW46_016470</name>
</gene>
<evidence type="ECO:0000256" key="8">
    <source>
        <dbReference type="ARBA" id="ARBA00023014"/>
    </source>
</evidence>
<dbReference type="InterPro" id="IPR004453">
    <property type="entry name" value="QueG"/>
</dbReference>
<keyword evidence="3" id="KW-0819">tRNA processing</keyword>
<reference evidence="10" key="1">
    <citation type="submission" date="2018-06" db="EMBL/GenBank/DDBJ databases">
        <title>Paenibacillus xerothermodurans sp. nov. an extremely dry heat resistant spore forming bacterium isolated from the soil of Cape Canaveral, Florida.</title>
        <authorList>
            <person name="Seuylemezian A."/>
            <person name="Kaur N."/>
            <person name="Patil P."/>
            <person name="Patil P."/>
            <person name="Mayilraj S."/>
            <person name="Vaishampayan P."/>
        </authorList>
    </citation>
    <scope>NUCLEOTIDE SEQUENCE [LARGE SCALE GENOMIC DNA]</scope>
    <source>
        <strain evidence="10">ATCC 27380</strain>
    </source>
</reference>
<dbReference type="NCBIfam" id="TIGR00276">
    <property type="entry name" value="tRNA epoxyqueuosine(34) reductase QueG"/>
    <property type="match status" value="1"/>
</dbReference>
<dbReference type="OrthoDB" id="9784571at2"/>
<dbReference type="InterPro" id="IPR013542">
    <property type="entry name" value="QueG_DUF1730"/>
</dbReference>
<evidence type="ECO:0000256" key="5">
    <source>
        <dbReference type="ARBA" id="ARBA00022785"/>
    </source>
</evidence>
<dbReference type="AlphaFoldDB" id="A0A2W1NVU7"/>
<name>A0A2W1NVU7_PAEXE</name>
<dbReference type="SMART" id="SM00567">
    <property type="entry name" value="EZ_HEAT"/>
    <property type="match status" value="2"/>
</dbReference>
<keyword evidence="5" id="KW-0671">Queuosine biosynthesis</keyword>
<feature type="domain" description="4Fe-4S ferredoxin-type" evidence="9">
    <location>
        <begin position="188"/>
        <end position="218"/>
    </location>
</feature>
<dbReference type="InterPro" id="IPR016024">
    <property type="entry name" value="ARM-type_fold"/>
</dbReference>
<keyword evidence="4" id="KW-0479">Metal-binding</keyword>
<evidence type="ECO:0000256" key="2">
    <source>
        <dbReference type="ARBA" id="ARBA00022490"/>
    </source>
</evidence>
<dbReference type="PROSITE" id="PS51379">
    <property type="entry name" value="4FE4S_FER_2"/>
    <property type="match status" value="1"/>
</dbReference>
<organism evidence="10 11">
    <name type="scientific">Paenibacillus xerothermodurans</name>
    <dbReference type="NCBI Taxonomy" id="1977292"/>
    <lineage>
        <taxon>Bacteria</taxon>
        <taxon>Bacillati</taxon>
        <taxon>Bacillota</taxon>
        <taxon>Bacilli</taxon>
        <taxon>Bacillales</taxon>
        <taxon>Paenibacillaceae</taxon>
        <taxon>Paenibacillus</taxon>
    </lineage>
</organism>
<evidence type="ECO:0000256" key="1">
    <source>
        <dbReference type="ARBA" id="ARBA00022485"/>
    </source>
</evidence>
<dbReference type="GO" id="GO:0051539">
    <property type="term" value="F:4 iron, 4 sulfur cluster binding"/>
    <property type="evidence" value="ECO:0007669"/>
    <property type="project" value="UniProtKB-KW"/>
</dbReference>
<dbReference type="SUPFAM" id="SSF48371">
    <property type="entry name" value="ARM repeat"/>
    <property type="match status" value="1"/>
</dbReference>
<dbReference type="InterPro" id="IPR017900">
    <property type="entry name" value="4Fe4S_Fe_S_CS"/>
</dbReference>
<keyword evidence="8" id="KW-0411">Iron-sulfur</keyword>
<accession>A0A2W1NVU7</accession>
<dbReference type="SUPFAM" id="SSF54862">
    <property type="entry name" value="4Fe-4S ferredoxins"/>
    <property type="match status" value="1"/>
</dbReference>
<evidence type="ECO:0000256" key="7">
    <source>
        <dbReference type="ARBA" id="ARBA00023004"/>
    </source>
</evidence>
<keyword evidence="11" id="KW-1185">Reference proteome</keyword>
<evidence type="ECO:0000313" key="11">
    <source>
        <dbReference type="Proteomes" id="UP000214746"/>
    </source>
</evidence>
<dbReference type="GO" id="GO:0052693">
    <property type="term" value="F:epoxyqueuosine reductase activity"/>
    <property type="evidence" value="ECO:0007669"/>
    <property type="project" value="TreeGrafter"/>
</dbReference>
<dbReference type="PROSITE" id="PS00198">
    <property type="entry name" value="4FE4S_FER_1"/>
    <property type="match status" value="1"/>
</dbReference>
<sequence>MSEAAADWNDIDWHQLKLDMKEAAETLGIDKIGISSADPFVDLKSILKQHREKGFESGFEEPDLEKRTEPSLSLAGPRSIISITVAYPSKMKDAPRSEKGAYRGILSRSAWGMDYHQVLRNRLQRLEAWILGRVPDARLETMVDTGALVDRAVAERAGIGWVGKNCSVITPEFGSWVYLGEMITNLPLEPDVPVTESCGDCTLCIDACPTGALVGPGQLNAQRCISFVTQTKGHIEDDELKEKIGNRLYGCDTCQIVCPKNKGKNWTHHPELQPDPEQAKPLLTSLLHMSNREFKDRFGTSSAAWRGKKPIQRNAVLALGHFRDETAVPELVDLLRHDIRPEIRGAAAWALGRIGNSQAIDAINEARAEESDEIVLKELDKAYALHEVY</sequence>
<dbReference type="Pfam" id="PF13484">
    <property type="entry name" value="Fer4_16"/>
    <property type="match status" value="1"/>
</dbReference>
<keyword evidence="6" id="KW-0560">Oxidoreductase</keyword>
<dbReference type="RefSeq" id="WP_089201160.1">
    <property type="nucleotide sequence ID" value="NZ_NHRJ02000013.1"/>
</dbReference>
<proteinExistence type="predicted"/>
<dbReference type="Gene3D" id="3.30.70.20">
    <property type="match status" value="1"/>
</dbReference>
<evidence type="ECO:0000259" key="9">
    <source>
        <dbReference type="PROSITE" id="PS51379"/>
    </source>
</evidence>
<dbReference type="Proteomes" id="UP000214746">
    <property type="component" value="Unassembled WGS sequence"/>
</dbReference>
<dbReference type="PANTHER" id="PTHR30002:SF4">
    <property type="entry name" value="EPOXYQUEUOSINE REDUCTASE"/>
    <property type="match status" value="1"/>
</dbReference>
<keyword evidence="7" id="KW-0408">Iron</keyword>
<dbReference type="EMBL" id="NHRJ02000013">
    <property type="protein sequence ID" value="PZE19812.1"/>
    <property type="molecule type" value="Genomic_DNA"/>
</dbReference>
<keyword evidence="1" id="KW-0004">4Fe-4S</keyword>
<evidence type="ECO:0000313" key="10">
    <source>
        <dbReference type="EMBL" id="PZE19812.1"/>
    </source>
</evidence>
<keyword evidence="2" id="KW-0963">Cytoplasm</keyword>
<dbReference type="Pfam" id="PF13646">
    <property type="entry name" value="HEAT_2"/>
    <property type="match status" value="1"/>
</dbReference>
<dbReference type="Gene3D" id="1.25.10.10">
    <property type="entry name" value="Leucine-rich Repeat Variant"/>
    <property type="match status" value="1"/>
</dbReference>
<dbReference type="InterPro" id="IPR017896">
    <property type="entry name" value="4Fe4S_Fe-S-bd"/>
</dbReference>
<evidence type="ECO:0000256" key="4">
    <source>
        <dbReference type="ARBA" id="ARBA00022723"/>
    </source>
</evidence>
<dbReference type="GO" id="GO:0046872">
    <property type="term" value="F:metal ion binding"/>
    <property type="evidence" value="ECO:0007669"/>
    <property type="project" value="UniProtKB-KW"/>
</dbReference>
<dbReference type="GO" id="GO:0008616">
    <property type="term" value="P:tRNA queuosine(34) biosynthetic process"/>
    <property type="evidence" value="ECO:0007669"/>
    <property type="project" value="UniProtKB-KW"/>
</dbReference>
<evidence type="ECO:0000256" key="6">
    <source>
        <dbReference type="ARBA" id="ARBA00023002"/>
    </source>
</evidence>
<dbReference type="InterPro" id="IPR004155">
    <property type="entry name" value="PBS_lyase_HEAT"/>
</dbReference>